<dbReference type="Proteomes" id="UP001060215">
    <property type="component" value="Chromosome 14"/>
</dbReference>
<sequence>MLLMKDTRRIYVPQLLAETDLIGSHIIKRDQIQELKICPIVLTGGMKRGINILVEAPNNVKVRGSVAVILQTKKEKDYGGKRVESDIEPTQKHHSHSGSGLEPCSSVDQKKQYKDKDPSHISRHSRRNTKPSSDDMCNNSVRWRGLEEDYGEGYRYIAEKEFTKTRCACC</sequence>
<evidence type="ECO:0000313" key="1">
    <source>
        <dbReference type="EMBL" id="KAI7988395.1"/>
    </source>
</evidence>
<protein>
    <submittedName>
        <fullName evidence="1">Uncharacterized protein</fullName>
    </submittedName>
</protein>
<gene>
    <name evidence="1" type="ORF">LOK49_LG13G02962</name>
</gene>
<keyword evidence="2" id="KW-1185">Reference proteome</keyword>
<proteinExistence type="predicted"/>
<accession>A0ACC0FI71</accession>
<reference evidence="1 2" key="1">
    <citation type="journal article" date="2022" name="Plant J.">
        <title>Chromosome-level genome of Camellia lanceoleosa provides a valuable resource for understanding genome evolution and self-incompatibility.</title>
        <authorList>
            <person name="Gong W."/>
            <person name="Xiao S."/>
            <person name="Wang L."/>
            <person name="Liao Z."/>
            <person name="Chang Y."/>
            <person name="Mo W."/>
            <person name="Hu G."/>
            <person name="Li W."/>
            <person name="Zhao G."/>
            <person name="Zhu H."/>
            <person name="Hu X."/>
            <person name="Ji K."/>
            <person name="Xiang X."/>
            <person name="Song Q."/>
            <person name="Yuan D."/>
            <person name="Jin S."/>
            <person name="Zhang L."/>
        </authorList>
    </citation>
    <scope>NUCLEOTIDE SEQUENCE [LARGE SCALE GENOMIC DNA]</scope>
    <source>
        <strain evidence="1">SQ_2022a</strain>
    </source>
</reference>
<organism evidence="1 2">
    <name type="scientific">Camellia lanceoleosa</name>
    <dbReference type="NCBI Taxonomy" id="1840588"/>
    <lineage>
        <taxon>Eukaryota</taxon>
        <taxon>Viridiplantae</taxon>
        <taxon>Streptophyta</taxon>
        <taxon>Embryophyta</taxon>
        <taxon>Tracheophyta</taxon>
        <taxon>Spermatophyta</taxon>
        <taxon>Magnoliopsida</taxon>
        <taxon>eudicotyledons</taxon>
        <taxon>Gunneridae</taxon>
        <taxon>Pentapetalae</taxon>
        <taxon>asterids</taxon>
        <taxon>Ericales</taxon>
        <taxon>Theaceae</taxon>
        <taxon>Camellia</taxon>
    </lineage>
</organism>
<comment type="caution">
    <text evidence="1">The sequence shown here is derived from an EMBL/GenBank/DDBJ whole genome shotgun (WGS) entry which is preliminary data.</text>
</comment>
<evidence type="ECO:0000313" key="2">
    <source>
        <dbReference type="Proteomes" id="UP001060215"/>
    </source>
</evidence>
<dbReference type="EMBL" id="CM045771">
    <property type="protein sequence ID" value="KAI7988395.1"/>
    <property type="molecule type" value="Genomic_DNA"/>
</dbReference>
<name>A0ACC0FI71_9ERIC</name>